<name>A0A943DFG4_9FIRM</name>
<dbReference type="InterPro" id="IPR025923">
    <property type="entry name" value="YodL-like_dom"/>
</dbReference>
<evidence type="ECO:0000259" key="3">
    <source>
        <dbReference type="Pfam" id="PF14195"/>
    </source>
</evidence>
<dbReference type="EMBL" id="JAGZGG010000049">
    <property type="protein sequence ID" value="MBS5333612.1"/>
    <property type="molecule type" value="Genomic_DNA"/>
</dbReference>
<dbReference type="Pfam" id="PF14195">
    <property type="entry name" value="DUF4316"/>
    <property type="match status" value="1"/>
</dbReference>
<accession>A0A943DFG4</accession>
<organism evidence="5 6">
    <name type="scientific">Subdoligranulum variabile</name>
    <dbReference type="NCBI Taxonomy" id="214851"/>
    <lineage>
        <taxon>Bacteria</taxon>
        <taxon>Bacillati</taxon>
        <taxon>Bacillota</taxon>
        <taxon>Clostridia</taxon>
        <taxon>Eubacteriales</taxon>
        <taxon>Oscillospiraceae</taxon>
        <taxon>Subdoligranulum</taxon>
    </lineage>
</organism>
<evidence type="ECO:0000259" key="4">
    <source>
        <dbReference type="Pfam" id="PF18830"/>
    </source>
</evidence>
<feature type="domain" description="DUF4316" evidence="3">
    <location>
        <begin position="414"/>
        <end position="464"/>
    </location>
</feature>
<dbReference type="Proteomes" id="UP000759273">
    <property type="component" value="Unassembled WGS sequence"/>
</dbReference>
<dbReference type="AlphaFoldDB" id="A0A943DFG4"/>
<dbReference type="Pfam" id="PF14191">
    <property type="entry name" value="YodL"/>
    <property type="match status" value="1"/>
</dbReference>
<evidence type="ECO:0000313" key="5">
    <source>
        <dbReference type="EMBL" id="MBS5333612.1"/>
    </source>
</evidence>
<dbReference type="InterPro" id="IPR025465">
    <property type="entry name" value="DUF4316"/>
</dbReference>
<proteinExistence type="predicted"/>
<gene>
    <name evidence="5" type="ORF">KHY36_13940</name>
</gene>
<evidence type="ECO:0000259" key="2">
    <source>
        <dbReference type="Pfam" id="PF14191"/>
    </source>
</evidence>
<evidence type="ECO:0000256" key="1">
    <source>
        <dbReference type="SAM" id="MobiDB-lite"/>
    </source>
</evidence>
<feature type="domain" description="Large polyvalent protein-associated" evidence="4">
    <location>
        <begin position="104"/>
        <end position="184"/>
    </location>
</feature>
<feature type="region of interest" description="Disordered" evidence="1">
    <location>
        <begin position="471"/>
        <end position="501"/>
    </location>
</feature>
<reference evidence="5" key="1">
    <citation type="submission" date="2021-02" db="EMBL/GenBank/DDBJ databases">
        <title>Infant gut strain persistence is associated with maternal origin, phylogeny, and functional potential including surface adhesion and iron acquisition.</title>
        <authorList>
            <person name="Lou Y.C."/>
        </authorList>
    </citation>
    <scope>NUCLEOTIDE SEQUENCE</scope>
    <source>
        <strain evidence="5">L3_101_000M1_dasL3_101_000M1_concoct_87</strain>
    </source>
</reference>
<protein>
    <submittedName>
        <fullName evidence="5">DUF4316 domain-containing protein</fullName>
    </submittedName>
</protein>
<feature type="non-terminal residue" evidence="5">
    <location>
        <position position="1"/>
    </location>
</feature>
<evidence type="ECO:0000313" key="6">
    <source>
        <dbReference type="Proteomes" id="UP000759273"/>
    </source>
</evidence>
<comment type="caution">
    <text evidence="5">The sequence shown here is derived from an EMBL/GenBank/DDBJ whole genome shotgun (WGS) entry which is preliminary data.</text>
</comment>
<dbReference type="Pfam" id="PF18830">
    <property type="entry name" value="LPD16"/>
    <property type="match status" value="1"/>
</dbReference>
<sequence length="501" mass="55591">DDGETILVPGEKSRNTEEVEAESISYAVCQYYGIETGENSFGYIATWSKGKELKELRASLETINKTASELITDIDRHFAEICKERGIDRENLAAAEQPSVEAPEAEKLYMVDNDKYIHVQRSDTGIDYTIYDAGSAKVLDGGVLDGTEQQLSTAALEICKLHNIGNAAPICLASLELLKDLQEANELPLGAGEQITGAVAVPTDAADTMLPELEQATPMPDPTLTVDDMRSYGYLDSDMLPLSKDRAVELLEHDITVYMLYPDNAEEMVFEAEDIIKHDGMFGVTRPDWDAVKGHIPPRDVEQRFLNSPTDSMAIYQLRRDAPVELRFANLGSLAVPPDPANYEAVYTREVYPDDDTGRILENFYYIFNDERPGDFVGHSLSVSDIVALKQDGKVSYHYCDSMGFQELPAFQKPENYLKAAEMSMEDDYGMIDGIINNGPKQPTVADLEAQVKAGMSISLMDLAEAAHREKKKSVLEQLKSQPAQERPHKTAPKKSAEKEL</sequence>
<feature type="domain" description="YodL-like" evidence="2">
    <location>
        <begin position="313"/>
        <end position="411"/>
    </location>
</feature>
<dbReference type="InterPro" id="IPR040568">
    <property type="entry name" value="LPD16"/>
</dbReference>